<gene>
    <name evidence="2" type="ORF">JL102_18805</name>
</gene>
<protein>
    <submittedName>
        <fullName evidence="2">Uncharacterized protein</fullName>
    </submittedName>
</protein>
<accession>A0A937K2C0</accession>
<name>A0A937K2C0_9BACT</name>
<dbReference type="RefSeq" id="WP_202246003.1">
    <property type="nucleotide sequence ID" value="NZ_JAESIY010000011.1"/>
</dbReference>
<sequence length="93" mass="10592">MVEILCVIIKDFTQAAENLAASIASLITATKTNLLLVETQNKTTELASVEEEVRQKLEEMQATNEEMNRKEKECLSRINDLENEIKKLKGYFT</sequence>
<evidence type="ECO:0000256" key="1">
    <source>
        <dbReference type="SAM" id="Coils"/>
    </source>
</evidence>
<dbReference type="EMBL" id="JAESIY010000011">
    <property type="protein sequence ID" value="MBL3658210.1"/>
    <property type="molecule type" value="Genomic_DNA"/>
</dbReference>
<feature type="coiled-coil region" evidence="1">
    <location>
        <begin position="39"/>
        <end position="84"/>
    </location>
</feature>
<dbReference type="AlphaFoldDB" id="A0A937K2C0"/>
<keyword evidence="1" id="KW-0175">Coiled coil</keyword>
<evidence type="ECO:0000313" key="3">
    <source>
        <dbReference type="Proteomes" id="UP000659388"/>
    </source>
</evidence>
<reference evidence="2" key="1">
    <citation type="submission" date="2021-01" db="EMBL/GenBank/DDBJ databases">
        <title>Fulvivirga kasyanovii gen. nov., sp nov., a novel member of the phylum Bacteroidetes isolated from seawater in a mussel farm.</title>
        <authorList>
            <person name="Zhao L.-H."/>
            <person name="Wang Z.-J."/>
        </authorList>
    </citation>
    <scope>NUCLEOTIDE SEQUENCE</scope>
    <source>
        <strain evidence="2">2943</strain>
    </source>
</reference>
<dbReference type="Proteomes" id="UP000659388">
    <property type="component" value="Unassembled WGS sequence"/>
</dbReference>
<organism evidence="2 3">
    <name type="scientific">Fulvivirga sediminis</name>
    <dbReference type="NCBI Taxonomy" id="2803949"/>
    <lineage>
        <taxon>Bacteria</taxon>
        <taxon>Pseudomonadati</taxon>
        <taxon>Bacteroidota</taxon>
        <taxon>Cytophagia</taxon>
        <taxon>Cytophagales</taxon>
        <taxon>Fulvivirgaceae</taxon>
        <taxon>Fulvivirga</taxon>
    </lineage>
</organism>
<proteinExistence type="predicted"/>
<keyword evidence="3" id="KW-1185">Reference proteome</keyword>
<comment type="caution">
    <text evidence="2">The sequence shown here is derived from an EMBL/GenBank/DDBJ whole genome shotgun (WGS) entry which is preliminary data.</text>
</comment>
<evidence type="ECO:0000313" key="2">
    <source>
        <dbReference type="EMBL" id="MBL3658210.1"/>
    </source>
</evidence>